<keyword evidence="3" id="KW-1185">Reference proteome</keyword>
<gene>
    <name evidence="2" type="ORF">RND71_015816</name>
</gene>
<accession>A0AAE1S865</accession>
<feature type="compositionally biased region" description="Basic and acidic residues" evidence="1">
    <location>
        <begin position="33"/>
        <end position="53"/>
    </location>
</feature>
<protein>
    <submittedName>
        <fullName evidence="2">Uncharacterized protein</fullName>
    </submittedName>
</protein>
<feature type="region of interest" description="Disordered" evidence="1">
    <location>
        <begin position="33"/>
        <end position="78"/>
    </location>
</feature>
<feature type="compositionally biased region" description="Polar residues" evidence="1">
    <location>
        <begin position="54"/>
        <end position="78"/>
    </location>
</feature>
<name>A0AAE1S865_9SOLA</name>
<evidence type="ECO:0000313" key="2">
    <source>
        <dbReference type="EMBL" id="KAK4364458.1"/>
    </source>
</evidence>
<evidence type="ECO:0000313" key="3">
    <source>
        <dbReference type="Proteomes" id="UP001291623"/>
    </source>
</evidence>
<dbReference type="EMBL" id="JAVYJV010000008">
    <property type="protein sequence ID" value="KAK4364458.1"/>
    <property type="molecule type" value="Genomic_DNA"/>
</dbReference>
<dbReference type="Proteomes" id="UP001291623">
    <property type="component" value="Unassembled WGS sequence"/>
</dbReference>
<sequence length="78" mass="9256">MTTARRVKEERSDWIKIVYEHISSYLRSKGEQFLKRGGREDKSEGEDRGRDENTLNLGEGSTQYSYERNLEYNSYSRV</sequence>
<proteinExistence type="predicted"/>
<dbReference type="AlphaFoldDB" id="A0AAE1S865"/>
<organism evidence="2 3">
    <name type="scientific">Anisodus tanguticus</name>
    <dbReference type="NCBI Taxonomy" id="243964"/>
    <lineage>
        <taxon>Eukaryota</taxon>
        <taxon>Viridiplantae</taxon>
        <taxon>Streptophyta</taxon>
        <taxon>Embryophyta</taxon>
        <taxon>Tracheophyta</taxon>
        <taxon>Spermatophyta</taxon>
        <taxon>Magnoliopsida</taxon>
        <taxon>eudicotyledons</taxon>
        <taxon>Gunneridae</taxon>
        <taxon>Pentapetalae</taxon>
        <taxon>asterids</taxon>
        <taxon>lamiids</taxon>
        <taxon>Solanales</taxon>
        <taxon>Solanaceae</taxon>
        <taxon>Solanoideae</taxon>
        <taxon>Hyoscyameae</taxon>
        <taxon>Anisodus</taxon>
    </lineage>
</organism>
<comment type="caution">
    <text evidence="2">The sequence shown here is derived from an EMBL/GenBank/DDBJ whole genome shotgun (WGS) entry which is preliminary data.</text>
</comment>
<evidence type="ECO:0000256" key="1">
    <source>
        <dbReference type="SAM" id="MobiDB-lite"/>
    </source>
</evidence>
<reference evidence="2" key="1">
    <citation type="submission" date="2023-12" db="EMBL/GenBank/DDBJ databases">
        <title>Genome assembly of Anisodus tanguticus.</title>
        <authorList>
            <person name="Wang Y.-J."/>
        </authorList>
    </citation>
    <scope>NUCLEOTIDE SEQUENCE</scope>
    <source>
        <strain evidence="2">KB-2021</strain>
        <tissue evidence="2">Leaf</tissue>
    </source>
</reference>